<dbReference type="EMBL" id="WLYK01000002">
    <property type="protein sequence ID" value="MTD14327.1"/>
    <property type="molecule type" value="Genomic_DNA"/>
</dbReference>
<evidence type="ECO:0000313" key="5">
    <source>
        <dbReference type="Proteomes" id="UP000460221"/>
    </source>
</evidence>
<dbReference type="InterPro" id="IPR016181">
    <property type="entry name" value="Acyl_CoA_acyltransferase"/>
</dbReference>
<comment type="caution">
    <text evidence="4">The sequence shown here is derived from an EMBL/GenBank/DDBJ whole genome shotgun (WGS) entry which is preliminary data.</text>
</comment>
<dbReference type="PROSITE" id="PS51186">
    <property type="entry name" value="GNAT"/>
    <property type="match status" value="1"/>
</dbReference>
<evidence type="ECO:0000259" key="3">
    <source>
        <dbReference type="PROSITE" id="PS51186"/>
    </source>
</evidence>
<dbReference type="AlphaFoldDB" id="A0A7K1FJL2"/>
<evidence type="ECO:0000256" key="2">
    <source>
        <dbReference type="ARBA" id="ARBA00023315"/>
    </source>
</evidence>
<dbReference type="InterPro" id="IPR050832">
    <property type="entry name" value="Bact_Acetyltransf"/>
</dbReference>
<evidence type="ECO:0000313" key="4">
    <source>
        <dbReference type="EMBL" id="MTD14327.1"/>
    </source>
</evidence>
<dbReference type="PANTHER" id="PTHR43877">
    <property type="entry name" value="AMINOALKYLPHOSPHONATE N-ACETYLTRANSFERASE-RELATED-RELATED"/>
    <property type="match status" value="1"/>
</dbReference>
<dbReference type="CDD" id="cd04301">
    <property type="entry name" value="NAT_SF"/>
    <property type="match status" value="1"/>
</dbReference>
<organism evidence="4 5">
    <name type="scientific">Nakamurella alba</name>
    <dbReference type="NCBI Taxonomy" id="2665158"/>
    <lineage>
        <taxon>Bacteria</taxon>
        <taxon>Bacillati</taxon>
        <taxon>Actinomycetota</taxon>
        <taxon>Actinomycetes</taxon>
        <taxon>Nakamurellales</taxon>
        <taxon>Nakamurellaceae</taxon>
        <taxon>Nakamurella</taxon>
    </lineage>
</organism>
<dbReference type="PANTHER" id="PTHR43877:SF2">
    <property type="entry name" value="AMINOALKYLPHOSPHONATE N-ACETYLTRANSFERASE-RELATED"/>
    <property type="match status" value="1"/>
</dbReference>
<dbReference type="Pfam" id="PF00583">
    <property type="entry name" value="Acetyltransf_1"/>
    <property type="match status" value="1"/>
</dbReference>
<keyword evidence="1 4" id="KW-0808">Transferase</keyword>
<sequence>MPWDDPDAVALRLRQEAEIHARFADADAEPGVRPRAADVVAFVLVRDRAGVALGCGGIRAIDARTGEIKRMYTAPDARGRGVGRMVLAELERIGRTHGWTRMLLETGEELPEAVGLYTACGYTRTDNYGPYVGEPLSVCFGKDLVPR</sequence>
<accession>A0A7K1FJL2</accession>
<gene>
    <name evidence="4" type="ORF">GIS00_10240</name>
</gene>
<dbReference type="GO" id="GO:0016747">
    <property type="term" value="F:acyltransferase activity, transferring groups other than amino-acyl groups"/>
    <property type="evidence" value="ECO:0007669"/>
    <property type="project" value="InterPro"/>
</dbReference>
<dbReference type="SUPFAM" id="SSF55729">
    <property type="entry name" value="Acyl-CoA N-acyltransferases (Nat)"/>
    <property type="match status" value="1"/>
</dbReference>
<keyword evidence="2" id="KW-0012">Acyltransferase</keyword>
<dbReference type="InterPro" id="IPR000182">
    <property type="entry name" value="GNAT_dom"/>
</dbReference>
<dbReference type="Proteomes" id="UP000460221">
    <property type="component" value="Unassembled WGS sequence"/>
</dbReference>
<feature type="domain" description="N-acetyltransferase" evidence="3">
    <location>
        <begin position="1"/>
        <end position="145"/>
    </location>
</feature>
<evidence type="ECO:0000256" key="1">
    <source>
        <dbReference type="ARBA" id="ARBA00022679"/>
    </source>
</evidence>
<proteinExistence type="predicted"/>
<name>A0A7K1FJL2_9ACTN</name>
<keyword evidence="5" id="KW-1185">Reference proteome</keyword>
<dbReference type="Gene3D" id="3.40.630.30">
    <property type="match status" value="1"/>
</dbReference>
<reference evidence="4 5" key="1">
    <citation type="submission" date="2019-11" db="EMBL/GenBank/DDBJ databases">
        <authorList>
            <person name="Jiang L.-Q."/>
        </authorList>
    </citation>
    <scope>NUCLEOTIDE SEQUENCE [LARGE SCALE GENOMIC DNA]</scope>
    <source>
        <strain evidence="4 5">YIM 132087</strain>
    </source>
</reference>
<protein>
    <submittedName>
        <fullName evidence="4">GNAT family N-acetyltransferase</fullName>
    </submittedName>
</protein>